<dbReference type="RefSeq" id="WP_162658375.1">
    <property type="nucleotide sequence ID" value="NZ_LR593887.1"/>
</dbReference>
<keyword evidence="3" id="KW-1185">Reference proteome</keyword>
<feature type="transmembrane region" description="Helical" evidence="1">
    <location>
        <begin position="59"/>
        <end position="80"/>
    </location>
</feature>
<gene>
    <name evidence="2" type="ORF">GMBLW1_06680</name>
</gene>
<dbReference type="Proteomes" id="UP000464378">
    <property type="component" value="Chromosome"/>
</dbReference>
<evidence type="ECO:0000256" key="1">
    <source>
        <dbReference type="SAM" id="Phobius"/>
    </source>
</evidence>
<keyword evidence="1" id="KW-0812">Transmembrane</keyword>
<name>A0A6C2YQY2_9BACT</name>
<organism evidence="2">
    <name type="scientific">Tuwongella immobilis</name>
    <dbReference type="NCBI Taxonomy" id="692036"/>
    <lineage>
        <taxon>Bacteria</taxon>
        <taxon>Pseudomonadati</taxon>
        <taxon>Planctomycetota</taxon>
        <taxon>Planctomycetia</taxon>
        <taxon>Gemmatales</taxon>
        <taxon>Gemmataceae</taxon>
        <taxon>Tuwongella</taxon>
    </lineage>
</organism>
<keyword evidence="1" id="KW-1133">Transmembrane helix</keyword>
<keyword evidence="1" id="KW-0472">Membrane</keyword>
<reference evidence="2" key="1">
    <citation type="submission" date="2019-04" db="EMBL/GenBank/DDBJ databases">
        <authorList>
            <consortium name="Science for Life Laboratories"/>
        </authorList>
    </citation>
    <scope>NUCLEOTIDE SEQUENCE</scope>
    <source>
        <strain evidence="2">MBLW1</strain>
    </source>
</reference>
<feature type="transmembrane region" description="Helical" evidence="1">
    <location>
        <begin position="24"/>
        <end position="44"/>
    </location>
</feature>
<dbReference type="KEGG" id="tim:GMBLW1_06680"/>
<dbReference type="AlphaFoldDB" id="A0A6C2YQY2"/>
<evidence type="ECO:0000313" key="2">
    <source>
        <dbReference type="EMBL" id="VIP03292.1"/>
    </source>
</evidence>
<evidence type="ECO:0000313" key="3">
    <source>
        <dbReference type="Proteomes" id="UP000464378"/>
    </source>
</evidence>
<proteinExistence type="predicted"/>
<accession>A0A6C2YQY2</accession>
<protein>
    <submittedName>
        <fullName evidence="2">Uncharacterized protein</fullName>
    </submittedName>
</protein>
<dbReference type="InParanoid" id="A0A6C2YQY2"/>
<dbReference type="EMBL" id="LR593887">
    <property type="protein sequence ID" value="VTS03955.1"/>
    <property type="molecule type" value="Genomic_DNA"/>
</dbReference>
<dbReference type="EMBL" id="LR586016">
    <property type="protein sequence ID" value="VIP03292.1"/>
    <property type="molecule type" value="Genomic_DNA"/>
</dbReference>
<sequence>MLTAIGMVICAVGMLLGYSLFRMLLGLSIVILTIAAFGLVYVAFNEEVVELQPYTRDQLLLASGLLGAVVGFVLAPFRAIQQGLDAADKPSGS</sequence>